<evidence type="ECO:0000313" key="3">
    <source>
        <dbReference type="EMBL" id="KAF0309306.1"/>
    </source>
</evidence>
<dbReference type="Proteomes" id="UP000440578">
    <property type="component" value="Unassembled WGS sequence"/>
</dbReference>
<proteinExistence type="predicted"/>
<gene>
    <name evidence="3" type="ORF">FJT64_019555</name>
</gene>
<dbReference type="EMBL" id="VIIS01000415">
    <property type="protein sequence ID" value="KAF0309306.1"/>
    <property type="molecule type" value="Genomic_DNA"/>
</dbReference>
<feature type="chain" id="PRO_5025417962" description="MAM domain-containing protein" evidence="1">
    <location>
        <begin position="21"/>
        <end position="321"/>
    </location>
</feature>
<feature type="signal peptide" evidence="1">
    <location>
        <begin position="1"/>
        <end position="20"/>
    </location>
</feature>
<name>A0A6A4WPF6_AMPAM</name>
<dbReference type="GO" id="GO:0016020">
    <property type="term" value="C:membrane"/>
    <property type="evidence" value="ECO:0007669"/>
    <property type="project" value="InterPro"/>
</dbReference>
<feature type="domain" description="MAM" evidence="2">
    <location>
        <begin position="25"/>
        <end position="200"/>
    </location>
</feature>
<organism evidence="3 4">
    <name type="scientific">Amphibalanus amphitrite</name>
    <name type="common">Striped barnacle</name>
    <name type="synonym">Balanus amphitrite</name>
    <dbReference type="NCBI Taxonomy" id="1232801"/>
    <lineage>
        <taxon>Eukaryota</taxon>
        <taxon>Metazoa</taxon>
        <taxon>Ecdysozoa</taxon>
        <taxon>Arthropoda</taxon>
        <taxon>Crustacea</taxon>
        <taxon>Multicrustacea</taxon>
        <taxon>Cirripedia</taxon>
        <taxon>Thoracica</taxon>
        <taxon>Thoracicalcarea</taxon>
        <taxon>Balanomorpha</taxon>
        <taxon>Balanoidea</taxon>
        <taxon>Balanidae</taxon>
        <taxon>Amphibalaninae</taxon>
        <taxon>Amphibalanus</taxon>
    </lineage>
</organism>
<dbReference type="PROSITE" id="PS50060">
    <property type="entry name" value="MAM_2"/>
    <property type="match status" value="1"/>
</dbReference>
<dbReference type="AlphaFoldDB" id="A0A6A4WPF6"/>
<comment type="caution">
    <text evidence="3">The sequence shown here is derived from an EMBL/GenBank/DDBJ whole genome shotgun (WGS) entry which is preliminary data.</text>
</comment>
<dbReference type="InterPro" id="IPR000998">
    <property type="entry name" value="MAM_dom"/>
</dbReference>
<dbReference type="InterPro" id="IPR013320">
    <property type="entry name" value="ConA-like_dom_sf"/>
</dbReference>
<keyword evidence="1" id="KW-0732">Signal</keyword>
<dbReference type="OrthoDB" id="6401592at2759"/>
<keyword evidence="4" id="KW-1185">Reference proteome</keyword>
<evidence type="ECO:0000256" key="1">
    <source>
        <dbReference type="SAM" id="SignalP"/>
    </source>
</evidence>
<accession>A0A6A4WPF6</accession>
<dbReference type="Gene3D" id="2.60.120.200">
    <property type="match status" value="1"/>
</dbReference>
<sequence length="321" mass="34823">MTRLTLTLTLLTASAALAAADYCEDFESGDSGQLWSGNPLDQAGTWEVRRASELRRQVPDLPAEPSGRYLAWVAPLNFSSTEYVHGRLVTTAALPYPAGSSISLRYWIRSQYVSSAALDVRFVVGTAEQPTPFLDLSDQSGPTNDQWRTVTAQIPASSQPVKLSIFGGRGLDQLDQVAIDDITVHAPPTHDPAFGCVCSLGTHDHSSDHVFTLVELPPLPAFGCDHEAEHLCEEECHTSRDVLEAAGAWDAQMDGARLGDLACAAWGQDVTDGLVTAMYQHVCDLAEKHTVSFEPHLCCAGGVYVECRWGMARNRLARGRP</sequence>
<evidence type="ECO:0000313" key="4">
    <source>
        <dbReference type="Proteomes" id="UP000440578"/>
    </source>
</evidence>
<dbReference type="Pfam" id="PF00629">
    <property type="entry name" value="MAM"/>
    <property type="match status" value="1"/>
</dbReference>
<reference evidence="3 4" key="1">
    <citation type="submission" date="2019-07" db="EMBL/GenBank/DDBJ databases">
        <title>Draft genome assembly of a fouling barnacle, Amphibalanus amphitrite (Darwin, 1854): The first reference genome for Thecostraca.</title>
        <authorList>
            <person name="Kim W."/>
        </authorList>
    </citation>
    <scope>NUCLEOTIDE SEQUENCE [LARGE SCALE GENOMIC DNA]</scope>
    <source>
        <strain evidence="3">SNU_AA5</strain>
        <tissue evidence="3">Soma without cirri and trophi</tissue>
    </source>
</reference>
<evidence type="ECO:0000259" key="2">
    <source>
        <dbReference type="PROSITE" id="PS50060"/>
    </source>
</evidence>
<dbReference type="SUPFAM" id="SSF49899">
    <property type="entry name" value="Concanavalin A-like lectins/glucanases"/>
    <property type="match status" value="1"/>
</dbReference>
<protein>
    <recommendedName>
        <fullName evidence="2">MAM domain-containing protein</fullName>
    </recommendedName>
</protein>